<reference evidence="2" key="1">
    <citation type="submission" date="2023-04" db="EMBL/GenBank/DDBJ databases">
        <authorList>
            <consortium name="ELIXIR-Norway"/>
        </authorList>
    </citation>
    <scope>NUCLEOTIDE SEQUENCE [LARGE SCALE GENOMIC DNA]</scope>
</reference>
<evidence type="ECO:0000313" key="3">
    <source>
        <dbReference type="Proteomes" id="UP001176941"/>
    </source>
</evidence>
<keyword evidence="3" id="KW-1185">Reference proteome</keyword>
<name>A0ABN8ZD45_RANTA</name>
<protein>
    <submittedName>
        <fullName evidence="2">Uncharacterized protein</fullName>
    </submittedName>
</protein>
<organism evidence="2 3">
    <name type="scientific">Rangifer tarandus platyrhynchus</name>
    <name type="common">Svalbard reindeer</name>
    <dbReference type="NCBI Taxonomy" id="3082113"/>
    <lineage>
        <taxon>Eukaryota</taxon>
        <taxon>Metazoa</taxon>
        <taxon>Chordata</taxon>
        <taxon>Craniata</taxon>
        <taxon>Vertebrata</taxon>
        <taxon>Euteleostomi</taxon>
        <taxon>Mammalia</taxon>
        <taxon>Eutheria</taxon>
        <taxon>Laurasiatheria</taxon>
        <taxon>Artiodactyla</taxon>
        <taxon>Ruminantia</taxon>
        <taxon>Pecora</taxon>
        <taxon>Cervidae</taxon>
        <taxon>Odocoileinae</taxon>
        <taxon>Rangifer</taxon>
    </lineage>
</organism>
<feature type="non-terminal residue" evidence="2">
    <location>
        <position position="1"/>
    </location>
</feature>
<sequence>PQGHASSLPSVWFNRTEVAHSTAECLPVTDNHHGAGAKGATGYGRYPKSTVKSLSSQL</sequence>
<dbReference type="EMBL" id="OX459967">
    <property type="protein sequence ID" value="CAI9171709.1"/>
    <property type="molecule type" value="Genomic_DNA"/>
</dbReference>
<evidence type="ECO:0000313" key="2">
    <source>
        <dbReference type="EMBL" id="CAI9171709.1"/>
    </source>
</evidence>
<gene>
    <name evidence="2" type="ORF">MRATA1EN1_LOCUS20671</name>
</gene>
<feature type="region of interest" description="Disordered" evidence="1">
    <location>
        <begin position="29"/>
        <end position="58"/>
    </location>
</feature>
<evidence type="ECO:0000256" key="1">
    <source>
        <dbReference type="SAM" id="MobiDB-lite"/>
    </source>
</evidence>
<accession>A0ABN8ZD45</accession>
<dbReference type="Proteomes" id="UP001176941">
    <property type="component" value="Chromosome 31"/>
</dbReference>
<proteinExistence type="predicted"/>